<dbReference type="InterPro" id="IPR047951">
    <property type="entry name" value="Transpos_ISL3"/>
</dbReference>
<feature type="domain" description="Transposase IS204/IS1001/IS1096/IS1165 DDE" evidence="1">
    <location>
        <begin position="174"/>
        <end position="405"/>
    </location>
</feature>
<dbReference type="Pfam" id="PF01610">
    <property type="entry name" value="DDE_Tnp_ISL3"/>
    <property type="match status" value="1"/>
</dbReference>
<name>A0A395W7M3_9FIRM</name>
<dbReference type="PANTHER" id="PTHR33498">
    <property type="entry name" value="TRANSPOSASE FOR INSERTION SEQUENCE ELEMENT IS1557"/>
    <property type="match status" value="1"/>
</dbReference>
<dbReference type="EMBL" id="QRYQ01000059">
    <property type="protein sequence ID" value="RGU88208.1"/>
    <property type="molecule type" value="Genomic_DNA"/>
</dbReference>
<dbReference type="InterPro" id="IPR002560">
    <property type="entry name" value="Transposase_DDE"/>
</dbReference>
<evidence type="ECO:0000313" key="4">
    <source>
        <dbReference type="Proteomes" id="UP000265489"/>
    </source>
</evidence>
<comment type="caution">
    <text evidence="3">The sequence shown here is derived from an EMBL/GenBank/DDBJ whole genome shotgun (WGS) entry which is preliminary data.</text>
</comment>
<feature type="domain" description="Transposase IS204/IS1001/IS1096/IS1165 zinc-finger" evidence="2">
    <location>
        <begin position="51"/>
        <end position="96"/>
    </location>
</feature>
<organism evidence="3 4">
    <name type="scientific">Holdemanella biformis</name>
    <dbReference type="NCBI Taxonomy" id="1735"/>
    <lineage>
        <taxon>Bacteria</taxon>
        <taxon>Bacillati</taxon>
        <taxon>Bacillota</taxon>
        <taxon>Erysipelotrichia</taxon>
        <taxon>Erysipelotrichales</taxon>
        <taxon>Erysipelotrichaceae</taxon>
        <taxon>Holdemanella</taxon>
    </lineage>
</organism>
<accession>A0A395W7M3</accession>
<protein>
    <submittedName>
        <fullName evidence="3">ISL3 family transposase</fullName>
    </submittedName>
</protein>
<dbReference type="Pfam" id="PF14690">
    <property type="entry name" value="Zn_ribbon_ISL3"/>
    <property type="match status" value="1"/>
</dbReference>
<evidence type="ECO:0000313" key="3">
    <source>
        <dbReference type="EMBL" id="RGU88208.1"/>
    </source>
</evidence>
<reference evidence="3 4" key="1">
    <citation type="submission" date="2018-08" db="EMBL/GenBank/DDBJ databases">
        <title>A genome reference for cultivated species of the human gut microbiota.</title>
        <authorList>
            <person name="Zou Y."/>
            <person name="Xue W."/>
            <person name="Luo G."/>
        </authorList>
    </citation>
    <scope>NUCLEOTIDE SEQUENCE [LARGE SCALE GENOMIC DNA]</scope>
    <source>
        <strain evidence="3 4">AF15-20</strain>
    </source>
</reference>
<sequence>MLEVKRTMNDSYDNTITICNTFGLEIDCIESCTSIVRNKQVVIDLKLTDKRPPCPDCGNESVKIKGYVAKKINHSILNDKGCVLVYHARRYICPICHTTYYEINPFVFKRMKISSSVILCVMKDLTKPSETFVSIAERYHISPTTVASIFDATVNIPRAKLPRIMSTDENYAFYSQDTHSKYVCVLIDQQTGRPIDILPSRRYDYLDEYYSKIPKYEKDQVEFIATDMYEPYRRIIRKHFKHSLHVVDRYHVAQELNRKVDSIRLRIMKPYGCINYKDRTQEQKDAYYLLKHQNRFLFKHFNNAMCKDKKRLFDVTRKRYYNAHFRAYLNPYDIAQKLVSIHPDINKAWELKDEVTDFYVSNTIKTAPEAIEKVIKHLRESNIEELVAFSKTLSNWKVEIINSFCTSKAEYNVSKDTGEITVEQKRINNALMENRNAIIKLVTKAANGYRNWERFRNRCMLVLEKGIDFEIDKDDGSVKMVEKMDPDN</sequence>
<dbReference type="PANTHER" id="PTHR33498:SF1">
    <property type="entry name" value="TRANSPOSASE FOR INSERTION SEQUENCE ELEMENT IS1557"/>
    <property type="match status" value="1"/>
</dbReference>
<dbReference type="NCBIfam" id="NF033550">
    <property type="entry name" value="transpos_ISL3"/>
    <property type="match status" value="1"/>
</dbReference>
<proteinExistence type="predicted"/>
<dbReference type="Proteomes" id="UP000265489">
    <property type="component" value="Unassembled WGS sequence"/>
</dbReference>
<dbReference type="AlphaFoldDB" id="A0A395W7M3"/>
<evidence type="ECO:0000259" key="2">
    <source>
        <dbReference type="Pfam" id="PF14690"/>
    </source>
</evidence>
<gene>
    <name evidence="3" type="ORF">DWW32_13255</name>
</gene>
<evidence type="ECO:0000259" key="1">
    <source>
        <dbReference type="Pfam" id="PF01610"/>
    </source>
</evidence>
<dbReference type="InterPro" id="IPR029261">
    <property type="entry name" value="Transposase_Znf"/>
</dbReference>